<name>A0A9N9B0Y9_9GLOM</name>
<dbReference type="CDD" id="cd02440">
    <property type="entry name" value="AdoMet_MTases"/>
    <property type="match status" value="1"/>
</dbReference>
<dbReference type="EMBL" id="CAJVPS010001762">
    <property type="protein sequence ID" value="CAG8549605.1"/>
    <property type="molecule type" value="Genomic_DNA"/>
</dbReference>
<comment type="caution">
    <text evidence="3">The sequence shown here is derived from an EMBL/GenBank/DDBJ whole genome shotgun (WGS) entry which is preliminary data.</text>
</comment>
<dbReference type="Proteomes" id="UP000789508">
    <property type="component" value="Unassembled WGS sequence"/>
</dbReference>
<keyword evidence="4" id="KW-1185">Reference proteome</keyword>
<sequence>MGITPSKSRRGSNNSTTSDDDGAEGDPFIQQGQSYIEKSQEQQHFLRAIWDGNFVSPVREPLSAGGAKVLDVCCGSGVWLCDNATDFQNSKFVGIDIVQRLPNERPRNVEFIVADALQRFPFDDDCFDFVYLQFVTLWFTEQQLIETILPECVRVLKPGGWFELSDCDAHLYTKGQLGTILNIYFAQQLKKRNFNAFVGNHLEFFLQNTGKVQKIQKRELELTIPNLNVFGNGMGDIACKMFAQIGINSGIELGVLKESDAEKITVDSMREAHERRAYFKFYRVIAEKISS</sequence>
<proteinExistence type="predicted"/>
<feature type="region of interest" description="Disordered" evidence="1">
    <location>
        <begin position="1"/>
        <end position="28"/>
    </location>
</feature>
<dbReference type="InterPro" id="IPR041698">
    <property type="entry name" value="Methyltransf_25"/>
</dbReference>
<dbReference type="InterPro" id="IPR029063">
    <property type="entry name" value="SAM-dependent_MTases_sf"/>
</dbReference>
<dbReference type="OrthoDB" id="2013972at2759"/>
<dbReference type="PANTHER" id="PTHR43591">
    <property type="entry name" value="METHYLTRANSFERASE"/>
    <property type="match status" value="1"/>
</dbReference>
<gene>
    <name evidence="3" type="ORF">ALEPTO_LOCUS5810</name>
</gene>
<evidence type="ECO:0000259" key="2">
    <source>
        <dbReference type="Pfam" id="PF13649"/>
    </source>
</evidence>
<organism evidence="3 4">
    <name type="scientific">Ambispora leptoticha</name>
    <dbReference type="NCBI Taxonomy" id="144679"/>
    <lineage>
        <taxon>Eukaryota</taxon>
        <taxon>Fungi</taxon>
        <taxon>Fungi incertae sedis</taxon>
        <taxon>Mucoromycota</taxon>
        <taxon>Glomeromycotina</taxon>
        <taxon>Glomeromycetes</taxon>
        <taxon>Archaeosporales</taxon>
        <taxon>Ambisporaceae</taxon>
        <taxon>Ambispora</taxon>
    </lineage>
</organism>
<protein>
    <submittedName>
        <fullName evidence="3">10784_t:CDS:1</fullName>
    </submittedName>
</protein>
<evidence type="ECO:0000313" key="4">
    <source>
        <dbReference type="Proteomes" id="UP000789508"/>
    </source>
</evidence>
<dbReference type="AlphaFoldDB" id="A0A9N9B0Y9"/>
<accession>A0A9N9B0Y9</accession>
<dbReference type="Pfam" id="PF13649">
    <property type="entry name" value="Methyltransf_25"/>
    <property type="match status" value="1"/>
</dbReference>
<evidence type="ECO:0000256" key="1">
    <source>
        <dbReference type="SAM" id="MobiDB-lite"/>
    </source>
</evidence>
<reference evidence="3" key="1">
    <citation type="submission" date="2021-06" db="EMBL/GenBank/DDBJ databases">
        <authorList>
            <person name="Kallberg Y."/>
            <person name="Tangrot J."/>
            <person name="Rosling A."/>
        </authorList>
    </citation>
    <scope>NUCLEOTIDE SEQUENCE</scope>
    <source>
        <strain evidence="3">FL130A</strain>
    </source>
</reference>
<evidence type="ECO:0000313" key="3">
    <source>
        <dbReference type="EMBL" id="CAG8549605.1"/>
    </source>
</evidence>
<dbReference type="SUPFAM" id="SSF53335">
    <property type="entry name" value="S-adenosyl-L-methionine-dependent methyltransferases"/>
    <property type="match status" value="1"/>
</dbReference>
<feature type="domain" description="Methyltransferase" evidence="2">
    <location>
        <begin position="69"/>
        <end position="160"/>
    </location>
</feature>
<dbReference type="Gene3D" id="3.40.50.150">
    <property type="entry name" value="Vaccinia Virus protein VP39"/>
    <property type="match status" value="1"/>
</dbReference>